<gene>
    <name evidence="1" type="ORF">EWM62_15865</name>
</gene>
<dbReference type="AlphaFoldDB" id="A0A4Q5LIQ0"/>
<dbReference type="InterPro" id="IPR019613">
    <property type="entry name" value="DUF4198"/>
</dbReference>
<proteinExistence type="predicted"/>
<dbReference type="OrthoDB" id="796327at2"/>
<dbReference type="EMBL" id="SEWG01000006">
    <property type="protein sequence ID" value="RYU87967.1"/>
    <property type="molecule type" value="Genomic_DNA"/>
</dbReference>
<reference evidence="1 2" key="1">
    <citation type="submission" date="2019-02" db="EMBL/GenBank/DDBJ databases">
        <title>Bacterial novel species Mucilaginibacter sp. 17JY9-4 isolated from soil.</title>
        <authorList>
            <person name="Jung H.-Y."/>
        </authorList>
    </citation>
    <scope>NUCLEOTIDE SEQUENCE [LARGE SCALE GENOMIC DNA]</scope>
    <source>
        <strain evidence="1 2">17JY9-4</strain>
    </source>
</reference>
<dbReference type="Pfam" id="PF10670">
    <property type="entry name" value="DUF4198"/>
    <property type="match status" value="1"/>
</dbReference>
<protein>
    <submittedName>
        <fullName evidence="1">DUF4198 domain-containing protein</fullName>
    </submittedName>
</protein>
<accession>A0A4Q5LIQ0</accession>
<name>A0A4Q5LIQ0_9SPHI</name>
<dbReference type="Proteomes" id="UP000293331">
    <property type="component" value="Unassembled WGS sequence"/>
</dbReference>
<keyword evidence="2" id="KW-1185">Reference proteome</keyword>
<evidence type="ECO:0000313" key="2">
    <source>
        <dbReference type="Proteomes" id="UP000293331"/>
    </source>
</evidence>
<comment type="caution">
    <text evidence="1">The sequence shown here is derived from an EMBL/GenBank/DDBJ whole genome shotgun (WGS) entry which is preliminary data.</text>
</comment>
<sequence length="282" mass="32389">MKHFYVKFLIMLSIFGLVAFIPDQFLMPENFYLHKGDKFNLHLLSGETLVKEREVPYTAAQTTKFMIYEGSKKTDLSKVTKNDAMPLLNYNLEHDGLVLVEMNTNELNDIPREDFLPYLTEQGYDEIADKLKNSNALNFTEKYNRYLKTLITVDEPGGNAYEKVLNDDFEIVLKRNPYKLNYGDDITAVVNFKGKPFTGQVMLYIKTASGNVYPQKLASDASGKVYFSVSREGIYMLRATKFEASKGKDADYESWVASYTFAFSNHNDEPNTYKEFGFGDKH</sequence>
<organism evidence="1 2">
    <name type="scientific">Mucilaginibacter terrigena</name>
    <dbReference type="NCBI Taxonomy" id="2492395"/>
    <lineage>
        <taxon>Bacteria</taxon>
        <taxon>Pseudomonadati</taxon>
        <taxon>Bacteroidota</taxon>
        <taxon>Sphingobacteriia</taxon>
        <taxon>Sphingobacteriales</taxon>
        <taxon>Sphingobacteriaceae</taxon>
        <taxon>Mucilaginibacter</taxon>
    </lineage>
</organism>
<evidence type="ECO:0000313" key="1">
    <source>
        <dbReference type="EMBL" id="RYU87967.1"/>
    </source>
</evidence>